<organism evidence="3 4">
    <name type="scientific">Melanomma pulvis-pyrius CBS 109.77</name>
    <dbReference type="NCBI Taxonomy" id="1314802"/>
    <lineage>
        <taxon>Eukaryota</taxon>
        <taxon>Fungi</taxon>
        <taxon>Dikarya</taxon>
        <taxon>Ascomycota</taxon>
        <taxon>Pezizomycotina</taxon>
        <taxon>Dothideomycetes</taxon>
        <taxon>Pleosporomycetidae</taxon>
        <taxon>Pleosporales</taxon>
        <taxon>Melanommataceae</taxon>
        <taxon>Melanomma</taxon>
    </lineage>
</organism>
<dbReference type="CDD" id="cd00052">
    <property type="entry name" value="EH"/>
    <property type="match status" value="1"/>
</dbReference>
<proteinExistence type="predicted"/>
<evidence type="ECO:0000256" key="1">
    <source>
        <dbReference type="SAM" id="MobiDB-lite"/>
    </source>
</evidence>
<evidence type="ECO:0000259" key="2">
    <source>
        <dbReference type="PROSITE" id="PS50031"/>
    </source>
</evidence>
<dbReference type="Gene3D" id="1.10.238.10">
    <property type="entry name" value="EF-hand"/>
    <property type="match status" value="1"/>
</dbReference>
<keyword evidence="4" id="KW-1185">Reference proteome</keyword>
<gene>
    <name evidence="3" type="ORF">K505DRAFT_371060</name>
</gene>
<sequence>MSSARNPQVPNTTGDTQYNVRDAALRGASSAFSKPPVKPPPQVNTYTGGNNGALLAATKAGTGTSRNTTPGPASPLRHDGTGGSSRSASRPNPSPMQLQSKSSSSSTLGVPDDHLVDRTPSPSNIAAKLAAARYSPRKPLPHVSPMSVMSERDTTERDMLPPAGSVGDVLARLDSRRPTQPRPPPKQGNIIGSHSTASTIQPPVEDTKATDDTPIPPTTSLVNMFEQNRPTTPTKRSATPLHVSQRAPPPVRSPKPRRTFTIPPEPKDGEPLERRRTRTPPPVKPKPQVDLTTATVDGPRGHSNFSMLRKDTLGTPPIREKPAQLAAVRSAVSVPKPPSRRGSRQARSLSQDLTRSTSFHARMANSMDGNENASSASSFVSAPEQQEEEKLKPSLPPPRRSGRAKSEATRSETRPKSSYTPNPRSPSQVTSPILPPERFPLRRSASAIGTSPSNIAYHSNYQRESVKALAKHLTGESLSNAIVGAALASSRNASPAPSLSATPPLPIRKQHHHHHSPFHPTRSPSPPKPTGRMRSTMRKEKSSSSSEDESERYKKKGTRIMGMRRKHPNKHHEGTRKRWRDAVTERERKRYEGVWAANKGLYITQPTRSPSRNQDDADSTLDVLNFVTKEIWTRSRLPEHELEEVWSLVDGRGVGRLRREEFVVGMWLIDQRLKGRKLPIRVTESVWDSVRGVGVKVKIATHK</sequence>
<reference evidence="3" key="1">
    <citation type="journal article" date="2020" name="Stud. Mycol.">
        <title>101 Dothideomycetes genomes: a test case for predicting lifestyles and emergence of pathogens.</title>
        <authorList>
            <person name="Haridas S."/>
            <person name="Albert R."/>
            <person name="Binder M."/>
            <person name="Bloem J."/>
            <person name="Labutti K."/>
            <person name="Salamov A."/>
            <person name="Andreopoulos B."/>
            <person name="Baker S."/>
            <person name="Barry K."/>
            <person name="Bills G."/>
            <person name="Bluhm B."/>
            <person name="Cannon C."/>
            <person name="Castanera R."/>
            <person name="Culley D."/>
            <person name="Daum C."/>
            <person name="Ezra D."/>
            <person name="Gonzalez J."/>
            <person name="Henrissat B."/>
            <person name="Kuo A."/>
            <person name="Liang C."/>
            <person name="Lipzen A."/>
            <person name="Lutzoni F."/>
            <person name="Magnuson J."/>
            <person name="Mondo S."/>
            <person name="Nolan M."/>
            <person name="Ohm R."/>
            <person name="Pangilinan J."/>
            <person name="Park H.-J."/>
            <person name="Ramirez L."/>
            <person name="Alfaro M."/>
            <person name="Sun H."/>
            <person name="Tritt A."/>
            <person name="Yoshinaga Y."/>
            <person name="Zwiers L.-H."/>
            <person name="Turgeon B."/>
            <person name="Goodwin S."/>
            <person name="Spatafora J."/>
            <person name="Crous P."/>
            <person name="Grigoriev I."/>
        </authorList>
    </citation>
    <scope>NUCLEOTIDE SEQUENCE</scope>
    <source>
        <strain evidence="3">CBS 109.77</strain>
    </source>
</reference>
<feature type="compositionally biased region" description="Basic and acidic residues" evidence="1">
    <location>
        <begin position="404"/>
        <end position="415"/>
    </location>
</feature>
<dbReference type="Pfam" id="PF12763">
    <property type="entry name" value="EH"/>
    <property type="match status" value="1"/>
</dbReference>
<feature type="compositionally biased region" description="Basic and acidic residues" evidence="1">
    <location>
        <begin position="308"/>
        <end position="322"/>
    </location>
</feature>
<dbReference type="SUPFAM" id="SSF47473">
    <property type="entry name" value="EF-hand"/>
    <property type="match status" value="1"/>
</dbReference>
<protein>
    <recommendedName>
        <fullName evidence="2">EH domain-containing protein</fullName>
    </recommendedName>
</protein>
<dbReference type="AlphaFoldDB" id="A0A6A6XSW3"/>
<feature type="region of interest" description="Disordered" evidence="1">
    <location>
        <begin position="490"/>
        <end position="581"/>
    </location>
</feature>
<accession>A0A6A6XSW3</accession>
<dbReference type="OrthoDB" id="10045710at2759"/>
<dbReference type="PROSITE" id="PS50031">
    <property type="entry name" value="EH"/>
    <property type="match status" value="1"/>
</dbReference>
<feature type="compositionally biased region" description="Polar residues" evidence="1">
    <location>
        <begin position="218"/>
        <end position="237"/>
    </location>
</feature>
<feature type="domain" description="EH" evidence="2">
    <location>
        <begin position="587"/>
        <end position="693"/>
    </location>
</feature>
<dbReference type="InterPro" id="IPR011992">
    <property type="entry name" value="EF-hand-dom_pair"/>
</dbReference>
<feature type="compositionally biased region" description="Low complexity" evidence="1">
    <location>
        <begin position="52"/>
        <end position="64"/>
    </location>
</feature>
<dbReference type="SMART" id="SM00027">
    <property type="entry name" value="EH"/>
    <property type="match status" value="1"/>
</dbReference>
<dbReference type="EMBL" id="MU001766">
    <property type="protein sequence ID" value="KAF2799338.1"/>
    <property type="molecule type" value="Genomic_DNA"/>
</dbReference>
<feature type="compositionally biased region" description="Basic and acidic residues" evidence="1">
    <location>
        <begin position="265"/>
        <end position="274"/>
    </location>
</feature>
<feature type="compositionally biased region" description="Basic residues" evidence="1">
    <location>
        <begin position="508"/>
        <end position="517"/>
    </location>
</feature>
<feature type="compositionally biased region" description="Basic and acidic residues" evidence="1">
    <location>
        <begin position="150"/>
        <end position="159"/>
    </location>
</feature>
<feature type="compositionally biased region" description="Polar residues" evidence="1">
    <location>
        <begin position="416"/>
        <end position="431"/>
    </location>
</feature>
<feature type="compositionally biased region" description="Basic residues" evidence="1">
    <location>
        <begin position="553"/>
        <end position="579"/>
    </location>
</feature>
<feature type="compositionally biased region" description="Polar residues" evidence="1">
    <location>
        <begin position="1"/>
        <end position="19"/>
    </location>
</feature>
<feature type="compositionally biased region" description="Low complexity" evidence="1">
    <location>
        <begin position="493"/>
        <end position="502"/>
    </location>
</feature>
<evidence type="ECO:0000313" key="3">
    <source>
        <dbReference type="EMBL" id="KAF2799338.1"/>
    </source>
</evidence>
<evidence type="ECO:0000313" key="4">
    <source>
        <dbReference type="Proteomes" id="UP000799757"/>
    </source>
</evidence>
<feature type="compositionally biased region" description="Polar residues" evidence="1">
    <location>
        <begin position="367"/>
        <end position="384"/>
    </location>
</feature>
<name>A0A6A6XSW3_9PLEO</name>
<dbReference type="InterPro" id="IPR000261">
    <property type="entry name" value="EH_dom"/>
</dbReference>
<feature type="compositionally biased region" description="Polar residues" evidence="1">
    <location>
        <begin position="190"/>
        <end position="201"/>
    </location>
</feature>
<dbReference type="Proteomes" id="UP000799757">
    <property type="component" value="Unassembled WGS sequence"/>
</dbReference>
<feature type="compositionally biased region" description="Polar residues" evidence="1">
    <location>
        <begin position="345"/>
        <end position="359"/>
    </location>
</feature>
<feature type="region of interest" description="Disordered" evidence="1">
    <location>
        <begin position="1"/>
        <end position="437"/>
    </location>
</feature>